<keyword evidence="2" id="KW-1133">Transmembrane helix</keyword>
<dbReference type="Proteomes" id="UP000675664">
    <property type="component" value="Unassembled WGS sequence"/>
</dbReference>
<dbReference type="GO" id="GO:0022857">
    <property type="term" value="F:transmembrane transporter activity"/>
    <property type="evidence" value="ECO:0007669"/>
    <property type="project" value="InterPro"/>
</dbReference>
<comment type="caution">
    <text evidence="3">The sequence shown here is derived from an EMBL/GenBank/DDBJ whole genome shotgun (WGS) entry which is preliminary data.</text>
</comment>
<feature type="transmembrane region" description="Helical" evidence="2">
    <location>
        <begin position="330"/>
        <end position="350"/>
    </location>
</feature>
<feature type="transmembrane region" description="Helical" evidence="2">
    <location>
        <begin position="12"/>
        <end position="33"/>
    </location>
</feature>
<reference evidence="3" key="2">
    <citation type="submission" date="2021-04" db="EMBL/GenBank/DDBJ databases">
        <authorList>
            <person name="Liu J."/>
        </authorList>
    </citation>
    <scope>NUCLEOTIDE SEQUENCE</scope>
    <source>
        <strain evidence="3">BAD-6</strain>
    </source>
</reference>
<sequence>MKSTKVKYNFGNQGTFMIVYSAVLVYFMTGLTVDGLNIIVPGFAALKGWDANQLLSIATPASVAALILTSFWSIVIRKWGLKLSTTIALFAAAVSIILFAQSVNILMYGITETLMITFINCFSVIGGYAMIANWFPKKKGIVLGFTTMGMNVASATIPALLTAFSKIFDPNGNITHALYIFASILFLVGIFNQLLIKASPEDAGCFPDNEREELGHVDLPEGTPGSKERMNYLQALLNPRIWLLGLAYGLTGMGTVGIMSQMIPYLSSNRGFTIQAALMTMSVAALIGVLGSYLWGIVDQKWGTKFATQIYGIWYAAAIAMLIAPGGQMTLYLGIVMIGLGIGGNANFAPSMTTLCYGRSDFATAFSLVNMIHGVIRSAAFLVLGLVRGATGSTETAYLIFIVMSVLGTVVISFVNVKHVKNVEA</sequence>
<evidence type="ECO:0000313" key="4">
    <source>
        <dbReference type="Proteomes" id="UP000675664"/>
    </source>
</evidence>
<name>A0A8J7VZ18_9FIRM</name>
<dbReference type="PANTHER" id="PTHR11360">
    <property type="entry name" value="MONOCARBOXYLATE TRANSPORTER"/>
    <property type="match status" value="1"/>
</dbReference>
<evidence type="ECO:0000256" key="2">
    <source>
        <dbReference type="SAM" id="Phobius"/>
    </source>
</evidence>
<keyword evidence="2" id="KW-0472">Membrane</keyword>
<protein>
    <submittedName>
        <fullName evidence="3">MFS transporter</fullName>
    </submittedName>
</protein>
<feature type="transmembrane region" description="Helical" evidence="2">
    <location>
        <begin position="53"/>
        <end position="75"/>
    </location>
</feature>
<proteinExistence type="predicted"/>
<keyword evidence="4" id="KW-1185">Reference proteome</keyword>
<comment type="subcellular location">
    <subcellularLocation>
        <location evidence="1">Cell membrane</location>
        <topology evidence="1">Multi-pass membrane protein</topology>
    </subcellularLocation>
</comment>
<dbReference type="InterPro" id="IPR050327">
    <property type="entry name" value="Proton-linked_MCT"/>
</dbReference>
<dbReference type="Pfam" id="PF07690">
    <property type="entry name" value="MFS_1"/>
    <property type="match status" value="1"/>
</dbReference>
<feature type="transmembrane region" description="Helical" evidence="2">
    <location>
        <begin position="176"/>
        <end position="196"/>
    </location>
</feature>
<dbReference type="SUPFAM" id="SSF103473">
    <property type="entry name" value="MFS general substrate transporter"/>
    <property type="match status" value="1"/>
</dbReference>
<gene>
    <name evidence="3" type="ORF">KCX82_07780</name>
</gene>
<dbReference type="InterPro" id="IPR036259">
    <property type="entry name" value="MFS_trans_sf"/>
</dbReference>
<evidence type="ECO:0000313" key="3">
    <source>
        <dbReference type="EMBL" id="MBR0597767.1"/>
    </source>
</evidence>
<feature type="transmembrane region" description="Helical" evidence="2">
    <location>
        <begin position="362"/>
        <end position="384"/>
    </location>
</feature>
<feature type="transmembrane region" description="Helical" evidence="2">
    <location>
        <begin position="272"/>
        <end position="294"/>
    </location>
</feature>
<evidence type="ECO:0000256" key="1">
    <source>
        <dbReference type="ARBA" id="ARBA00004651"/>
    </source>
</evidence>
<feature type="transmembrane region" description="Helical" evidence="2">
    <location>
        <begin position="87"/>
        <end position="108"/>
    </location>
</feature>
<dbReference type="Gene3D" id="1.20.1250.20">
    <property type="entry name" value="MFS general substrate transporter like domains"/>
    <property type="match status" value="2"/>
</dbReference>
<feature type="transmembrane region" description="Helical" evidence="2">
    <location>
        <begin position="114"/>
        <end position="135"/>
    </location>
</feature>
<feature type="transmembrane region" description="Helical" evidence="2">
    <location>
        <begin position="306"/>
        <end position="324"/>
    </location>
</feature>
<feature type="transmembrane region" description="Helical" evidence="2">
    <location>
        <begin position="142"/>
        <end position="164"/>
    </location>
</feature>
<dbReference type="AlphaFoldDB" id="A0A8J7VZ18"/>
<feature type="transmembrane region" description="Helical" evidence="2">
    <location>
        <begin position="241"/>
        <end position="266"/>
    </location>
</feature>
<keyword evidence="2" id="KW-0812">Transmembrane</keyword>
<dbReference type="GO" id="GO:0005886">
    <property type="term" value="C:plasma membrane"/>
    <property type="evidence" value="ECO:0007669"/>
    <property type="project" value="UniProtKB-SubCell"/>
</dbReference>
<reference evidence="3" key="1">
    <citation type="submission" date="2021-04" db="EMBL/GenBank/DDBJ databases">
        <title>Sinoanaerobacter chloroacetimidivorans sp. nov., an obligate anaerobic bacterium isolated from anaerobic sludge.</title>
        <authorList>
            <person name="Bao Y."/>
        </authorList>
    </citation>
    <scope>NUCLEOTIDE SEQUENCE</scope>
    <source>
        <strain evidence="3">BAD-6</strain>
    </source>
</reference>
<organism evidence="3 4">
    <name type="scientific">Sinanaerobacter chloroacetimidivorans</name>
    <dbReference type="NCBI Taxonomy" id="2818044"/>
    <lineage>
        <taxon>Bacteria</taxon>
        <taxon>Bacillati</taxon>
        <taxon>Bacillota</taxon>
        <taxon>Clostridia</taxon>
        <taxon>Peptostreptococcales</taxon>
        <taxon>Anaerovoracaceae</taxon>
        <taxon>Sinanaerobacter</taxon>
    </lineage>
</organism>
<dbReference type="PANTHER" id="PTHR11360:SF290">
    <property type="entry name" value="MONOCARBOXYLATE MFS PERMEASE"/>
    <property type="match status" value="1"/>
</dbReference>
<feature type="transmembrane region" description="Helical" evidence="2">
    <location>
        <begin position="396"/>
        <end position="417"/>
    </location>
</feature>
<accession>A0A8J7VZ18</accession>
<dbReference type="EMBL" id="JAGSND010000004">
    <property type="protein sequence ID" value="MBR0597767.1"/>
    <property type="molecule type" value="Genomic_DNA"/>
</dbReference>
<dbReference type="InterPro" id="IPR011701">
    <property type="entry name" value="MFS"/>
</dbReference>